<dbReference type="Proteomes" id="UP001597361">
    <property type="component" value="Unassembled WGS sequence"/>
</dbReference>
<gene>
    <name evidence="5" type="ORF">ACFSKL_03355</name>
</gene>
<dbReference type="EMBL" id="JBHUHR010000009">
    <property type="protein sequence ID" value="MFD2033810.1"/>
    <property type="molecule type" value="Genomic_DNA"/>
</dbReference>
<dbReference type="InterPro" id="IPR009057">
    <property type="entry name" value="Homeodomain-like_sf"/>
</dbReference>
<keyword evidence="6" id="KW-1185">Reference proteome</keyword>
<evidence type="ECO:0000313" key="5">
    <source>
        <dbReference type="EMBL" id="MFD2033810.1"/>
    </source>
</evidence>
<dbReference type="PROSITE" id="PS01124">
    <property type="entry name" value="HTH_ARAC_FAMILY_2"/>
    <property type="match status" value="1"/>
</dbReference>
<dbReference type="InterPro" id="IPR020449">
    <property type="entry name" value="Tscrpt_reg_AraC-type_HTH"/>
</dbReference>
<evidence type="ECO:0000256" key="1">
    <source>
        <dbReference type="ARBA" id="ARBA00023015"/>
    </source>
</evidence>
<dbReference type="Gene3D" id="1.10.10.60">
    <property type="entry name" value="Homeodomain-like"/>
    <property type="match status" value="1"/>
</dbReference>
<keyword evidence="2" id="KW-0238">DNA-binding</keyword>
<evidence type="ECO:0000259" key="4">
    <source>
        <dbReference type="PROSITE" id="PS01124"/>
    </source>
</evidence>
<organism evidence="5 6">
    <name type="scientific">Belliella marina</name>
    <dbReference type="NCBI Taxonomy" id="1644146"/>
    <lineage>
        <taxon>Bacteria</taxon>
        <taxon>Pseudomonadati</taxon>
        <taxon>Bacteroidota</taxon>
        <taxon>Cytophagia</taxon>
        <taxon>Cytophagales</taxon>
        <taxon>Cyclobacteriaceae</taxon>
        <taxon>Belliella</taxon>
    </lineage>
</organism>
<feature type="domain" description="HTH araC/xylS-type" evidence="4">
    <location>
        <begin position="195"/>
        <end position="293"/>
    </location>
</feature>
<dbReference type="InterPro" id="IPR018060">
    <property type="entry name" value="HTH_AraC"/>
</dbReference>
<dbReference type="SUPFAM" id="SSF46689">
    <property type="entry name" value="Homeodomain-like"/>
    <property type="match status" value="1"/>
</dbReference>
<proteinExistence type="predicted"/>
<protein>
    <submittedName>
        <fullName evidence="5">Helix-turn-helix domain-containing protein</fullName>
    </submittedName>
</protein>
<dbReference type="PANTHER" id="PTHR43280:SF32">
    <property type="entry name" value="TRANSCRIPTIONAL REGULATORY PROTEIN"/>
    <property type="match status" value="1"/>
</dbReference>
<dbReference type="PRINTS" id="PR00032">
    <property type="entry name" value="HTHARAC"/>
</dbReference>
<dbReference type="Pfam" id="PF12833">
    <property type="entry name" value="HTH_18"/>
    <property type="match status" value="1"/>
</dbReference>
<reference evidence="6" key="1">
    <citation type="journal article" date="2019" name="Int. J. Syst. Evol. Microbiol.">
        <title>The Global Catalogue of Microorganisms (GCM) 10K type strain sequencing project: providing services to taxonomists for standard genome sequencing and annotation.</title>
        <authorList>
            <consortium name="The Broad Institute Genomics Platform"/>
            <consortium name="The Broad Institute Genome Sequencing Center for Infectious Disease"/>
            <person name="Wu L."/>
            <person name="Ma J."/>
        </authorList>
    </citation>
    <scope>NUCLEOTIDE SEQUENCE [LARGE SCALE GENOMIC DNA]</scope>
    <source>
        <strain evidence="6">CGMCC 1.15180</strain>
    </source>
</reference>
<keyword evidence="1" id="KW-0805">Transcription regulation</keyword>
<dbReference type="PANTHER" id="PTHR43280">
    <property type="entry name" value="ARAC-FAMILY TRANSCRIPTIONAL REGULATOR"/>
    <property type="match status" value="1"/>
</dbReference>
<sequence length="300" mass="34819">MERDKFQNIQDFTNKLQMTNSDATSDIFVLNVKDISPNVLVEYQTYRNDFYEIDLVTKQYFFEFTIDGVTYRPNGKPFICFVSPNQLQTYKELGIDYEAEGFLIYIKKTVLENSLFQSIKLPFFKREFESYYEISEFNYSQLFFWANQLFLESALNQPYKSITIKNLLSIFLVKSLELIGSQKSIISSKPEQITDKYLDLIKEHLKIAKTVTFYAEALAVSSKTLNEICKITLGKNALQIIHEQITSEAIHQLSFTSESIKEISFSLGFNEVSGFSRWFKKQVGVSPENFRASSQIDKSI</sequence>
<keyword evidence="3" id="KW-0804">Transcription</keyword>
<comment type="caution">
    <text evidence="5">The sequence shown here is derived from an EMBL/GenBank/DDBJ whole genome shotgun (WGS) entry which is preliminary data.</text>
</comment>
<accession>A0ABW4VM09</accession>
<dbReference type="SMART" id="SM00342">
    <property type="entry name" value="HTH_ARAC"/>
    <property type="match status" value="1"/>
</dbReference>
<evidence type="ECO:0000256" key="2">
    <source>
        <dbReference type="ARBA" id="ARBA00023125"/>
    </source>
</evidence>
<evidence type="ECO:0000313" key="6">
    <source>
        <dbReference type="Proteomes" id="UP001597361"/>
    </source>
</evidence>
<name>A0ABW4VM09_9BACT</name>
<evidence type="ECO:0000256" key="3">
    <source>
        <dbReference type="ARBA" id="ARBA00023163"/>
    </source>
</evidence>